<gene>
    <name evidence="2" type="ORF">KIN20_015741</name>
</gene>
<reference evidence="2" key="1">
    <citation type="submission" date="2021-06" db="EMBL/GenBank/DDBJ databases">
        <title>Parelaphostrongylus tenuis whole genome reference sequence.</title>
        <authorList>
            <person name="Garwood T.J."/>
            <person name="Larsen P.A."/>
            <person name="Fountain-Jones N.M."/>
            <person name="Garbe J.R."/>
            <person name="Macchietto M.G."/>
            <person name="Kania S.A."/>
            <person name="Gerhold R.W."/>
            <person name="Richards J.E."/>
            <person name="Wolf T.M."/>
        </authorList>
    </citation>
    <scope>NUCLEOTIDE SEQUENCE</scope>
    <source>
        <strain evidence="2">MNPRO001-30</strain>
        <tissue evidence="2">Meninges</tissue>
    </source>
</reference>
<feature type="region of interest" description="Disordered" evidence="1">
    <location>
        <begin position="150"/>
        <end position="173"/>
    </location>
</feature>
<name>A0AAD5QP91_PARTN</name>
<feature type="region of interest" description="Disordered" evidence="1">
    <location>
        <begin position="1"/>
        <end position="44"/>
    </location>
</feature>
<feature type="compositionally biased region" description="Basic and acidic residues" evidence="1">
    <location>
        <begin position="154"/>
        <end position="167"/>
    </location>
</feature>
<dbReference type="AlphaFoldDB" id="A0AAD5QP91"/>
<evidence type="ECO:0000313" key="3">
    <source>
        <dbReference type="Proteomes" id="UP001196413"/>
    </source>
</evidence>
<sequence length="173" mass="20275">MDANNVFRGTRRVSPTGCSKPEGAWQEEESLEVYKRKTTQRPPCDDSAEVIRLVKRHPRGEELYETIHFMTTTPYTKWKSMWMQAVTSAQKKRSQSTHTVEKSKKDIYPKEKEPVYYTVEKSTKLEKRTEEQDIVEEECLSPVKEMETTTLTKHHYEEGSDVAERMSTKSYPM</sequence>
<keyword evidence="3" id="KW-1185">Reference proteome</keyword>
<dbReference type="Proteomes" id="UP001196413">
    <property type="component" value="Unassembled WGS sequence"/>
</dbReference>
<protein>
    <submittedName>
        <fullName evidence="2">Uncharacterized protein</fullName>
    </submittedName>
</protein>
<accession>A0AAD5QP91</accession>
<evidence type="ECO:0000313" key="2">
    <source>
        <dbReference type="EMBL" id="KAJ1357567.1"/>
    </source>
</evidence>
<organism evidence="2 3">
    <name type="scientific">Parelaphostrongylus tenuis</name>
    <name type="common">Meningeal worm</name>
    <dbReference type="NCBI Taxonomy" id="148309"/>
    <lineage>
        <taxon>Eukaryota</taxon>
        <taxon>Metazoa</taxon>
        <taxon>Ecdysozoa</taxon>
        <taxon>Nematoda</taxon>
        <taxon>Chromadorea</taxon>
        <taxon>Rhabditida</taxon>
        <taxon>Rhabditina</taxon>
        <taxon>Rhabditomorpha</taxon>
        <taxon>Strongyloidea</taxon>
        <taxon>Metastrongylidae</taxon>
        <taxon>Parelaphostrongylus</taxon>
    </lineage>
</organism>
<dbReference type="EMBL" id="JAHQIW010003178">
    <property type="protein sequence ID" value="KAJ1357567.1"/>
    <property type="molecule type" value="Genomic_DNA"/>
</dbReference>
<evidence type="ECO:0000256" key="1">
    <source>
        <dbReference type="SAM" id="MobiDB-lite"/>
    </source>
</evidence>
<proteinExistence type="predicted"/>
<comment type="caution">
    <text evidence="2">The sequence shown here is derived from an EMBL/GenBank/DDBJ whole genome shotgun (WGS) entry which is preliminary data.</text>
</comment>